<dbReference type="CDD" id="cd00570">
    <property type="entry name" value="GST_N_family"/>
    <property type="match status" value="1"/>
</dbReference>
<dbReference type="InterPro" id="IPR010987">
    <property type="entry name" value="Glutathione-S-Trfase_C-like"/>
</dbReference>
<organism evidence="4 5">
    <name type="scientific">Pseudomaricurvus hydrocarbonicus</name>
    <dbReference type="NCBI Taxonomy" id="1470433"/>
    <lineage>
        <taxon>Bacteria</taxon>
        <taxon>Pseudomonadati</taxon>
        <taxon>Pseudomonadota</taxon>
        <taxon>Gammaproteobacteria</taxon>
        <taxon>Cellvibrionales</taxon>
        <taxon>Cellvibrionaceae</taxon>
        <taxon>Pseudomaricurvus</taxon>
    </lineage>
</organism>
<gene>
    <name evidence="4" type="ORF">G8770_08965</name>
</gene>
<sequence>MAQTHTNTSSVFQPSNQMTIYTHPLTHNPIKLQLVMSYIAHESERARQQMHDIQLETVALNQLEHKQKDFLQLNPNGKIPVLVHGDLILWESNAIAQYLANYFGSRLWPYGADQQASVLRWLLWETGCWDTVAGNILLNEFYLPFWGYPGDATRKDKNRKIFKTRAALLNQQLQGKAYLNAEEMSLADLCIAAPLMHFDAIDINLSAYPALQDWLTRLKHQPWWQQVVQELQVFQNTYTTTEASQLIS</sequence>
<dbReference type="InterPro" id="IPR036249">
    <property type="entry name" value="Thioredoxin-like_sf"/>
</dbReference>
<proteinExistence type="inferred from homology"/>
<protein>
    <submittedName>
        <fullName evidence="4">Glutathione S-transferase family protein</fullName>
    </submittedName>
</protein>
<dbReference type="InterPro" id="IPR004045">
    <property type="entry name" value="Glutathione_S-Trfase_N"/>
</dbReference>
<evidence type="ECO:0000313" key="4">
    <source>
        <dbReference type="EMBL" id="NHO65670.1"/>
    </source>
</evidence>
<name>A0A9E5JW82_9GAMM</name>
<dbReference type="Proteomes" id="UP000787472">
    <property type="component" value="Unassembled WGS sequence"/>
</dbReference>
<evidence type="ECO:0000259" key="2">
    <source>
        <dbReference type="PROSITE" id="PS50404"/>
    </source>
</evidence>
<dbReference type="PROSITE" id="PS50404">
    <property type="entry name" value="GST_NTER"/>
    <property type="match status" value="1"/>
</dbReference>
<dbReference type="PROSITE" id="PS50405">
    <property type="entry name" value="GST_CTER"/>
    <property type="match status" value="1"/>
</dbReference>
<dbReference type="InterPro" id="IPR040079">
    <property type="entry name" value="Glutathione_S-Trfase"/>
</dbReference>
<comment type="caution">
    <text evidence="4">The sequence shown here is derived from an EMBL/GenBank/DDBJ whole genome shotgun (WGS) entry which is preliminary data.</text>
</comment>
<comment type="similarity">
    <text evidence="1">Belongs to the GST superfamily.</text>
</comment>
<dbReference type="PANTHER" id="PTHR44051:SF8">
    <property type="entry name" value="GLUTATHIONE S-TRANSFERASE GSTA"/>
    <property type="match status" value="1"/>
</dbReference>
<dbReference type="Gene3D" id="3.40.30.10">
    <property type="entry name" value="Glutaredoxin"/>
    <property type="match status" value="1"/>
</dbReference>
<dbReference type="Gene3D" id="1.20.1050.10">
    <property type="match status" value="1"/>
</dbReference>
<dbReference type="Pfam" id="PF02798">
    <property type="entry name" value="GST_N"/>
    <property type="match status" value="1"/>
</dbReference>
<dbReference type="InterPro" id="IPR036282">
    <property type="entry name" value="Glutathione-S-Trfase_C_sf"/>
</dbReference>
<accession>A0A9E5JW82</accession>
<dbReference type="SFLD" id="SFLDS00019">
    <property type="entry name" value="Glutathione_Transferase_(cytos"/>
    <property type="match status" value="1"/>
</dbReference>
<evidence type="ECO:0000259" key="3">
    <source>
        <dbReference type="PROSITE" id="PS50405"/>
    </source>
</evidence>
<dbReference type="AlphaFoldDB" id="A0A9E5JW82"/>
<evidence type="ECO:0000256" key="1">
    <source>
        <dbReference type="RuleBase" id="RU003494"/>
    </source>
</evidence>
<dbReference type="SFLD" id="SFLDG00358">
    <property type="entry name" value="Main_(cytGST)"/>
    <property type="match status" value="1"/>
</dbReference>
<keyword evidence="5" id="KW-1185">Reference proteome</keyword>
<dbReference type="PANTHER" id="PTHR44051">
    <property type="entry name" value="GLUTATHIONE S-TRANSFERASE-RELATED"/>
    <property type="match status" value="1"/>
</dbReference>
<dbReference type="EMBL" id="JAAONZ010000005">
    <property type="protein sequence ID" value="NHO65670.1"/>
    <property type="molecule type" value="Genomic_DNA"/>
</dbReference>
<dbReference type="InterPro" id="IPR004046">
    <property type="entry name" value="GST_C"/>
</dbReference>
<feature type="domain" description="GST N-terminal" evidence="2">
    <location>
        <begin position="16"/>
        <end position="107"/>
    </location>
</feature>
<reference evidence="4" key="1">
    <citation type="submission" date="2020-03" db="EMBL/GenBank/DDBJ databases">
        <authorList>
            <person name="Guo F."/>
        </authorList>
    </citation>
    <scope>NUCLEOTIDE SEQUENCE</scope>
    <source>
        <strain evidence="4">JCM 30134</strain>
    </source>
</reference>
<dbReference type="SUPFAM" id="SSF47616">
    <property type="entry name" value="GST C-terminal domain-like"/>
    <property type="match status" value="1"/>
</dbReference>
<feature type="domain" description="GST C-terminal" evidence="3">
    <location>
        <begin position="111"/>
        <end position="239"/>
    </location>
</feature>
<dbReference type="SUPFAM" id="SSF52833">
    <property type="entry name" value="Thioredoxin-like"/>
    <property type="match status" value="1"/>
</dbReference>
<evidence type="ECO:0000313" key="5">
    <source>
        <dbReference type="Proteomes" id="UP000787472"/>
    </source>
</evidence>
<dbReference type="Pfam" id="PF00043">
    <property type="entry name" value="GST_C"/>
    <property type="match status" value="1"/>
</dbReference>
<dbReference type="RefSeq" id="WP_167185054.1">
    <property type="nucleotide sequence ID" value="NZ_JAAONZ010000005.1"/>
</dbReference>